<proteinExistence type="predicted"/>
<dbReference type="RefSeq" id="WP_008615657.1">
    <property type="nucleotide sequence ID" value="NZ_AONQ01000013.1"/>
</dbReference>
<evidence type="ECO:0000313" key="2">
    <source>
        <dbReference type="Proteomes" id="UP000011744"/>
    </source>
</evidence>
<gene>
    <name evidence="1" type="ORF">H261_06671</name>
</gene>
<dbReference type="EMBL" id="AONQ01000013">
    <property type="protein sequence ID" value="EME70720.1"/>
    <property type="molecule type" value="Genomic_DNA"/>
</dbReference>
<dbReference type="eggNOG" id="ENOG503351I">
    <property type="taxonomic scope" value="Bacteria"/>
</dbReference>
<dbReference type="OrthoDB" id="5625447at2"/>
<accession>M2Z8R6</accession>
<keyword evidence="2" id="KW-1185">Reference proteome</keyword>
<organism evidence="1 2">
    <name type="scientific">Paramagnetospirillum caucaseum</name>
    <dbReference type="NCBI Taxonomy" id="1244869"/>
    <lineage>
        <taxon>Bacteria</taxon>
        <taxon>Pseudomonadati</taxon>
        <taxon>Pseudomonadota</taxon>
        <taxon>Alphaproteobacteria</taxon>
        <taxon>Rhodospirillales</taxon>
        <taxon>Magnetospirillaceae</taxon>
        <taxon>Paramagnetospirillum</taxon>
    </lineage>
</organism>
<sequence length="85" mass="9322">MLSLEDCIAFSGLTAEQLDAVACHEHLPLIIVAEWAECVLEAEEGCAKVAAILAEEVEVAAIHHKDRLGDWAHGLEQFLREHPAH</sequence>
<protein>
    <submittedName>
        <fullName evidence="1">Uncharacterized protein</fullName>
    </submittedName>
</protein>
<dbReference type="STRING" id="1244869.H261_06671"/>
<name>M2Z8R6_9PROT</name>
<reference evidence="1 2" key="1">
    <citation type="journal article" date="2014" name="Genome Announc.">
        <title>Draft Genome Sequence of Magnetospirillum sp. Strain SO-1, a Freshwater Magnetotactic Bacterium Isolated from the Ol'khovka River, Russia.</title>
        <authorList>
            <person name="Grouzdev D.S."/>
            <person name="Dziuba M.V."/>
            <person name="Sukhacheva M.S."/>
            <person name="Mardanov A.V."/>
            <person name="Beletskiy A.V."/>
            <person name="Kuznetsov B.B."/>
            <person name="Skryabin K.G."/>
        </authorList>
    </citation>
    <scope>NUCLEOTIDE SEQUENCE [LARGE SCALE GENOMIC DNA]</scope>
    <source>
        <strain evidence="1 2">SO-1</strain>
    </source>
</reference>
<dbReference type="PATRIC" id="fig|1244869.3.peg.1342"/>
<comment type="caution">
    <text evidence="1">The sequence shown here is derived from an EMBL/GenBank/DDBJ whole genome shotgun (WGS) entry which is preliminary data.</text>
</comment>
<evidence type="ECO:0000313" key="1">
    <source>
        <dbReference type="EMBL" id="EME70720.1"/>
    </source>
</evidence>
<dbReference type="AlphaFoldDB" id="M2Z8R6"/>
<dbReference type="Proteomes" id="UP000011744">
    <property type="component" value="Unassembled WGS sequence"/>
</dbReference>